<dbReference type="EMBL" id="GGEC01078974">
    <property type="protein sequence ID" value="MBX59458.1"/>
    <property type="molecule type" value="Transcribed_RNA"/>
</dbReference>
<organism evidence="1">
    <name type="scientific">Rhizophora mucronata</name>
    <name type="common">Asiatic mangrove</name>
    <dbReference type="NCBI Taxonomy" id="61149"/>
    <lineage>
        <taxon>Eukaryota</taxon>
        <taxon>Viridiplantae</taxon>
        <taxon>Streptophyta</taxon>
        <taxon>Embryophyta</taxon>
        <taxon>Tracheophyta</taxon>
        <taxon>Spermatophyta</taxon>
        <taxon>Magnoliopsida</taxon>
        <taxon>eudicotyledons</taxon>
        <taxon>Gunneridae</taxon>
        <taxon>Pentapetalae</taxon>
        <taxon>rosids</taxon>
        <taxon>fabids</taxon>
        <taxon>Malpighiales</taxon>
        <taxon>Rhizophoraceae</taxon>
        <taxon>Rhizophora</taxon>
    </lineage>
</organism>
<name>A0A2P2PXI2_RHIMU</name>
<accession>A0A2P2PXI2</accession>
<evidence type="ECO:0000313" key="1">
    <source>
        <dbReference type="EMBL" id="MBX59458.1"/>
    </source>
</evidence>
<sequence>MRNFFSGDSPLGITLRIFGRGRGLFVSRKKRGCECQ</sequence>
<protein>
    <submittedName>
        <fullName evidence="1">Uncharacterized protein</fullName>
    </submittedName>
</protein>
<reference evidence="1" key="1">
    <citation type="submission" date="2018-02" db="EMBL/GenBank/DDBJ databases">
        <title>Rhizophora mucronata_Transcriptome.</title>
        <authorList>
            <person name="Meera S.P."/>
            <person name="Sreeshan A."/>
            <person name="Augustine A."/>
        </authorList>
    </citation>
    <scope>NUCLEOTIDE SEQUENCE</scope>
    <source>
        <tissue evidence="1">Leaf</tissue>
    </source>
</reference>
<proteinExistence type="predicted"/>
<dbReference type="AlphaFoldDB" id="A0A2P2PXI2"/>